<keyword evidence="1" id="KW-0472">Membrane</keyword>
<dbReference type="AlphaFoldDB" id="A0A9I9ECR8"/>
<proteinExistence type="predicted"/>
<feature type="transmembrane region" description="Helical" evidence="1">
    <location>
        <begin position="21"/>
        <end position="43"/>
    </location>
</feature>
<dbReference type="EnsemblPlants" id="MELO3C031945.2.1">
    <property type="protein sequence ID" value="MELO3C031945.2.1"/>
    <property type="gene ID" value="MELO3C031945.2"/>
</dbReference>
<dbReference type="Gramene" id="MELO3C031945.2.1">
    <property type="protein sequence ID" value="MELO3C031945.2.1"/>
    <property type="gene ID" value="MELO3C031945.2"/>
</dbReference>
<keyword evidence="1" id="KW-0812">Transmembrane</keyword>
<protein>
    <submittedName>
        <fullName evidence="2">Uncharacterized protein</fullName>
    </submittedName>
</protein>
<accession>A0A9I9ECR8</accession>
<evidence type="ECO:0000313" key="2">
    <source>
        <dbReference type="EnsemblPlants" id="MELO3C031945.2.1"/>
    </source>
</evidence>
<evidence type="ECO:0000256" key="1">
    <source>
        <dbReference type="SAM" id="Phobius"/>
    </source>
</evidence>
<reference evidence="2" key="1">
    <citation type="submission" date="2023-03" db="UniProtKB">
        <authorList>
            <consortium name="EnsemblPlants"/>
        </authorList>
    </citation>
    <scope>IDENTIFICATION</scope>
</reference>
<name>A0A9I9ECR8_CUCME</name>
<organism evidence="2">
    <name type="scientific">Cucumis melo</name>
    <name type="common">Muskmelon</name>
    <dbReference type="NCBI Taxonomy" id="3656"/>
    <lineage>
        <taxon>Eukaryota</taxon>
        <taxon>Viridiplantae</taxon>
        <taxon>Streptophyta</taxon>
        <taxon>Embryophyta</taxon>
        <taxon>Tracheophyta</taxon>
        <taxon>Spermatophyta</taxon>
        <taxon>Magnoliopsida</taxon>
        <taxon>eudicotyledons</taxon>
        <taxon>Gunneridae</taxon>
        <taxon>Pentapetalae</taxon>
        <taxon>rosids</taxon>
        <taxon>fabids</taxon>
        <taxon>Cucurbitales</taxon>
        <taxon>Cucurbitaceae</taxon>
        <taxon>Benincaseae</taxon>
        <taxon>Cucumis</taxon>
    </lineage>
</organism>
<sequence>MDIPSTSSKMTSKRFSDYARLPLLFSPSLTMPVNSTVLVIQVMRLS</sequence>
<keyword evidence="1" id="KW-1133">Transmembrane helix</keyword>